<comment type="caution">
    <text evidence="2">The sequence shown here is derived from an EMBL/GenBank/DDBJ whole genome shotgun (WGS) entry which is preliminary data.</text>
</comment>
<evidence type="ECO:0000313" key="3">
    <source>
        <dbReference type="Proteomes" id="UP001055712"/>
    </source>
</evidence>
<evidence type="ECO:0000313" key="2">
    <source>
        <dbReference type="EMBL" id="KAI3428414.1"/>
    </source>
</evidence>
<sequence>MLAEAQRGCAPGPTRLRGSGGMVPPLLYADDTTLLATSADGLQRQHDLLQRPDGSMTPCERHAMTRQTQLRLALGSLSLLLLCVHPCMATQCASLGLACSASPPPPPPQPGDCLADGTAWTYDATTECCSGYAFGVYCGCLPVGEPVQVTAVECCSRKSDGGSPNLCITPCVEKSAVCDCRERRRSLQKAGYQQCNCCDGLLCSDNSNYTSTFCAGPPSDPGIDGLMVIEGEPYVYSVEITLIASDDTGAVGMDIEYVVEGQATSGNFAFSAYGSPSPLKFVEGVHCGKKYITTVFARNFAGLVSRNITEEFTTPLC</sequence>
<name>A0A9D4YVK6_CHLVU</name>
<reference evidence="2" key="1">
    <citation type="journal article" date="2019" name="Plant J.">
        <title>Chlorella vulgaris genome assembly and annotation reveals the molecular basis for metabolic acclimation to high light conditions.</title>
        <authorList>
            <person name="Cecchin M."/>
            <person name="Marcolungo L."/>
            <person name="Rossato M."/>
            <person name="Girolomoni L."/>
            <person name="Cosentino E."/>
            <person name="Cuine S."/>
            <person name="Li-Beisson Y."/>
            <person name="Delledonne M."/>
            <person name="Ballottari M."/>
        </authorList>
    </citation>
    <scope>NUCLEOTIDE SEQUENCE</scope>
    <source>
        <strain evidence="2">211/11P</strain>
    </source>
</reference>
<dbReference type="AlphaFoldDB" id="A0A9D4YVK6"/>
<keyword evidence="3" id="KW-1185">Reference proteome</keyword>
<feature type="region of interest" description="Disordered" evidence="1">
    <location>
        <begin position="1"/>
        <end position="23"/>
    </location>
</feature>
<evidence type="ECO:0000256" key="1">
    <source>
        <dbReference type="SAM" id="MobiDB-lite"/>
    </source>
</evidence>
<accession>A0A9D4YVK6</accession>
<reference evidence="2" key="2">
    <citation type="submission" date="2020-11" db="EMBL/GenBank/DDBJ databases">
        <authorList>
            <person name="Cecchin M."/>
            <person name="Marcolungo L."/>
            <person name="Rossato M."/>
            <person name="Girolomoni L."/>
            <person name="Cosentino E."/>
            <person name="Cuine S."/>
            <person name="Li-Beisson Y."/>
            <person name="Delledonne M."/>
            <person name="Ballottari M."/>
        </authorList>
    </citation>
    <scope>NUCLEOTIDE SEQUENCE</scope>
    <source>
        <strain evidence="2">211/11P</strain>
        <tissue evidence="2">Whole cell</tissue>
    </source>
</reference>
<proteinExistence type="predicted"/>
<organism evidence="2 3">
    <name type="scientific">Chlorella vulgaris</name>
    <name type="common">Green alga</name>
    <dbReference type="NCBI Taxonomy" id="3077"/>
    <lineage>
        <taxon>Eukaryota</taxon>
        <taxon>Viridiplantae</taxon>
        <taxon>Chlorophyta</taxon>
        <taxon>core chlorophytes</taxon>
        <taxon>Trebouxiophyceae</taxon>
        <taxon>Chlorellales</taxon>
        <taxon>Chlorellaceae</taxon>
        <taxon>Chlorella clade</taxon>
        <taxon>Chlorella</taxon>
    </lineage>
</organism>
<gene>
    <name evidence="2" type="ORF">D9Q98_007241</name>
</gene>
<protein>
    <submittedName>
        <fullName evidence="2">Uncharacterized protein</fullName>
    </submittedName>
</protein>
<dbReference type="Proteomes" id="UP001055712">
    <property type="component" value="Unassembled WGS sequence"/>
</dbReference>
<dbReference type="EMBL" id="SIDB01000009">
    <property type="protein sequence ID" value="KAI3428414.1"/>
    <property type="molecule type" value="Genomic_DNA"/>
</dbReference>